<dbReference type="EMBL" id="CP036287">
    <property type="protein sequence ID" value="QDU67326.1"/>
    <property type="molecule type" value="Genomic_DNA"/>
</dbReference>
<evidence type="ECO:0008006" key="4">
    <source>
        <dbReference type="Google" id="ProtNLM"/>
    </source>
</evidence>
<dbReference type="RefSeq" id="WP_145065381.1">
    <property type="nucleotide sequence ID" value="NZ_CP036287.1"/>
</dbReference>
<feature type="compositionally biased region" description="Basic and acidic residues" evidence="1">
    <location>
        <begin position="175"/>
        <end position="188"/>
    </location>
</feature>
<proteinExistence type="predicted"/>
<organism evidence="2 3">
    <name type="scientific">Engelhardtia mirabilis</name>
    <dbReference type="NCBI Taxonomy" id="2528011"/>
    <lineage>
        <taxon>Bacteria</taxon>
        <taxon>Pseudomonadati</taxon>
        <taxon>Planctomycetota</taxon>
        <taxon>Planctomycetia</taxon>
        <taxon>Planctomycetia incertae sedis</taxon>
        <taxon>Engelhardtia</taxon>
    </lineage>
</organism>
<evidence type="ECO:0000313" key="2">
    <source>
        <dbReference type="EMBL" id="QDU67326.1"/>
    </source>
</evidence>
<feature type="compositionally biased region" description="Basic and acidic residues" evidence="1">
    <location>
        <begin position="250"/>
        <end position="274"/>
    </location>
</feature>
<feature type="region of interest" description="Disordered" evidence="1">
    <location>
        <begin position="150"/>
        <end position="169"/>
    </location>
</feature>
<dbReference type="AlphaFoldDB" id="A0A518BK25"/>
<reference evidence="2 3" key="1">
    <citation type="submission" date="2019-02" db="EMBL/GenBank/DDBJ databases">
        <title>Deep-cultivation of Planctomycetes and their phenomic and genomic characterization uncovers novel biology.</title>
        <authorList>
            <person name="Wiegand S."/>
            <person name="Jogler M."/>
            <person name="Boedeker C."/>
            <person name="Pinto D."/>
            <person name="Vollmers J."/>
            <person name="Rivas-Marin E."/>
            <person name="Kohn T."/>
            <person name="Peeters S.H."/>
            <person name="Heuer A."/>
            <person name="Rast P."/>
            <person name="Oberbeckmann S."/>
            <person name="Bunk B."/>
            <person name="Jeske O."/>
            <person name="Meyerdierks A."/>
            <person name="Storesund J.E."/>
            <person name="Kallscheuer N."/>
            <person name="Luecker S."/>
            <person name="Lage O.M."/>
            <person name="Pohl T."/>
            <person name="Merkel B.J."/>
            <person name="Hornburger P."/>
            <person name="Mueller R.-W."/>
            <person name="Bruemmer F."/>
            <person name="Labrenz M."/>
            <person name="Spormann A.M."/>
            <person name="Op den Camp H."/>
            <person name="Overmann J."/>
            <person name="Amann R."/>
            <person name="Jetten M.S.M."/>
            <person name="Mascher T."/>
            <person name="Medema M.H."/>
            <person name="Devos D.P."/>
            <person name="Kaster A.-K."/>
            <person name="Ovreas L."/>
            <person name="Rohde M."/>
            <person name="Galperin M.Y."/>
            <person name="Jogler C."/>
        </authorList>
    </citation>
    <scope>NUCLEOTIDE SEQUENCE [LARGE SCALE GENOMIC DNA]</scope>
    <source>
        <strain evidence="2 3">Pla133</strain>
    </source>
</reference>
<feature type="region of interest" description="Disordered" evidence="1">
    <location>
        <begin position="175"/>
        <end position="220"/>
    </location>
</feature>
<protein>
    <recommendedName>
        <fullName evidence="4">GIY-YIG domain-containing protein</fullName>
    </recommendedName>
</protein>
<evidence type="ECO:0000256" key="1">
    <source>
        <dbReference type="SAM" id="MobiDB-lite"/>
    </source>
</evidence>
<accession>A0A518BK25</accession>
<feature type="region of interest" description="Disordered" evidence="1">
    <location>
        <begin position="250"/>
        <end position="301"/>
    </location>
</feature>
<evidence type="ECO:0000313" key="3">
    <source>
        <dbReference type="Proteomes" id="UP000316921"/>
    </source>
</evidence>
<gene>
    <name evidence="2" type="ORF">Pla133_24070</name>
</gene>
<name>A0A518BK25_9BACT</name>
<dbReference type="Proteomes" id="UP000316921">
    <property type="component" value="Chromosome"/>
</dbReference>
<sequence>MTKRIHYCYLLTRTLPEGGCRYYVGIRTAPKYRTPESDSAYMGSGRAIRRAVKAHPGAFSKTILDVFDTREEARAMERALVGLETANSKWSYNLVTGGEDSGLASEETKARISAANLRRFEDPAEREKTGAASRSVWASLSPEEREAIGVKRGATNRRRYQDPAERKRHRAMLKERYADPDYKTRHAESVSNVNRSREGRARNSAGNLKRYANETPKQRAARIEKATERNRALAQDPAWLEKNAAAVRRPETRAKLSASERKLCEDPAERERRSARQLKRYANETPDQKAARRQAISEGRQRAKAERARVQREVQWILAALLLNKYAA</sequence>
<dbReference type="KEGG" id="pbap:Pla133_24070"/>
<keyword evidence="3" id="KW-1185">Reference proteome</keyword>